<reference evidence="6 7" key="1">
    <citation type="submission" date="2023-05" db="EMBL/GenBank/DDBJ databases">
        <title>Corynebacterium suedekumii sp. nov. and Corynebacterium breve sp. nov. isolated from raw cow's milk.</title>
        <authorList>
            <person name="Baer M.K."/>
            <person name="Mehl L."/>
            <person name="Hellmuth R."/>
            <person name="Marke G."/>
            <person name="Lipski A."/>
        </authorList>
    </citation>
    <scope>NUCLEOTIDE SEQUENCE [LARGE SCALE GENOMIC DNA]</scope>
    <source>
        <strain evidence="6 7">R4</strain>
    </source>
</reference>
<evidence type="ECO:0000256" key="5">
    <source>
        <dbReference type="SAM" id="MobiDB-lite"/>
    </source>
</evidence>
<accession>A0ABY8VII2</accession>
<evidence type="ECO:0000256" key="4">
    <source>
        <dbReference type="RuleBase" id="RU361279"/>
    </source>
</evidence>
<dbReference type="NCBIfam" id="TIGR02727">
    <property type="entry name" value="MTHFS_bact"/>
    <property type="match status" value="1"/>
</dbReference>
<dbReference type="PIRSF" id="PIRSF006806">
    <property type="entry name" value="FTHF_cligase"/>
    <property type="match status" value="1"/>
</dbReference>
<name>A0ABY8VII2_9CORY</name>
<sequence>MSENASEIIQTKSAFRQQMHESRAQTTKNSAVKNRADGCIVAFVAAFVRALPNPHPRVAAYSPLPTEPGGSLLLDALASQAGQILLPITMPDGELHWAAYRGTTDLSTGPLGVHEPTGERFDSSVLATCDVIFTPAMAIDRSGNRLGKGRGYYDQALSHRSESSPVIALVYSDNIVEELPAEDHDEPVDAVITERGISEFSALATEPSEALRSLKGYEESL</sequence>
<dbReference type="GO" id="GO:0030272">
    <property type="term" value="F:5-formyltetrahydrofolate cyclo-ligase activity"/>
    <property type="evidence" value="ECO:0007669"/>
    <property type="project" value="UniProtKB-EC"/>
</dbReference>
<evidence type="ECO:0000256" key="3">
    <source>
        <dbReference type="ARBA" id="ARBA00022840"/>
    </source>
</evidence>
<dbReference type="InterPro" id="IPR002698">
    <property type="entry name" value="FTHF_cligase"/>
</dbReference>
<keyword evidence="6" id="KW-0436">Ligase</keyword>
<keyword evidence="4" id="KW-0479">Metal-binding</keyword>
<keyword evidence="3 4" id="KW-0067">ATP-binding</keyword>
<gene>
    <name evidence="6" type="ORF">QP027_03225</name>
</gene>
<dbReference type="EC" id="6.3.3.2" evidence="4"/>
<evidence type="ECO:0000256" key="2">
    <source>
        <dbReference type="ARBA" id="ARBA00022741"/>
    </source>
</evidence>
<comment type="catalytic activity">
    <reaction evidence="4">
        <text>(6S)-5-formyl-5,6,7,8-tetrahydrofolate + ATP = (6R)-5,10-methenyltetrahydrofolate + ADP + phosphate</text>
        <dbReference type="Rhea" id="RHEA:10488"/>
        <dbReference type="ChEBI" id="CHEBI:30616"/>
        <dbReference type="ChEBI" id="CHEBI:43474"/>
        <dbReference type="ChEBI" id="CHEBI:57455"/>
        <dbReference type="ChEBI" id="CHEBI:57457"/>
        <dbReference type="ChEBI" id="CHEBI:456216"/>
        <dbReference type="EC" id="6.3.3.2"/>
    </reaction>
</comment>
<dbReference type="EMBL" id="CP126969">
    <property type="protein sequence ID" value="WIM68423.1"/>
    <property type="molecule type" value="Genomic_DNA"/>
</dbReference>
<dbReference type="Gene3D" id="3.40.50.10420">
    <property type="entry name" value="NagB/RpiA/CoA transferase-like"/>
    <property type="match status" value="1"/>
</dbReference>
<feature type="region of interest" description="Disordered" evidence="5">
    <location>
        <begin position="1"/>
        <end position="31"/>
    </location>
</feature>
<dbReference type="SUPFAM" id="SSF100950">
    <property type="entry name" value="NagB/RpiA/CoA transferase-like"/>
    <property type="match status" value="1"/>
</dbReference>
<evidence type="ECO:0000256" key="1">
    <source>
        <dbReference type="ARBA" id="ARBA00010638"/>
    </source>
</evidence>
<dbReference type="InterPro" id="IPR024185">
    <property type="entry name" value="FTHF_cligase-like_sf"/>
</dbReference>
<keyword evidence="2 4" id="KW-0547">Nucleotide-binding</keyword>
<proteinExistence type="inferred from homology"/>
<dbReference type="Pfam" id="PF01812">
    <property type="entry name" value="5-FTHF_cyc-lig"/>
    <property type="match status" value="1"/>
</dbReference>
<dbReference type="Proteomes" id="UP001225598">
    <property type="component" value="Chromosome"/>
</dbReference>
<evidence type="ECO:0000313" key="7">
    <source>
        <dbReference type="Proteomes" id="UP001225598"/>
    </source>
</evidence>
<keyword evidence="4" id="KW-0460">Magnesium</keyword>
<evidence type="ECO:0000313" key="6">
    <source>
        <dbReference type="EMBL" id="WIM68423.1"/>
    </source>
</evidence>
<dbReference type="PANTHER" id="PTHR23407:SF1">
    <property type="entry name" value="5-FORMYLTETRAHYDROFOLATE CYCLO-LIGASE"/>
    <property type="match status" value="1"/>
</dbReference>
<organism evidence="6 7">
    <name type="scientific">Corynebacterium breve</name>
    <dbReference type="NCBI Taxonomy" id="3049799"/>
    <lineage>
        <taxon>Bacteria</taxon>
        <taxon>Bacillati</taxon>
        <taxon>Actinomycetota</taxon>
        <taxon>Actinomycetes</taxon>
        <taxon>Mycobacteriales</taxon>
        <taxon>Corynebacteriaceae</taxon>
        <taxon>Corynebacterium</taxon>
    </lineage>
</organism>
<comment type="cofactor">
    <cofactor evidence="4">
        <name>Mg(2+)</name>
        <dbReference type="ChEBI" id="CHEBI:18420"/>
    </cofactor>
</comment>
<feature type="compositionally biased region" description="Polar residues" evidence="5">
    <location>
        <begin position="1"/>
        <end position="16"/>
    </location>
</feature>
<dbReference type="PANTHER" id="PTHR23407">
    <property type="entry name" value="ATPASE INHIBITOR/5-FORMYLTETRAHYDROFOLATE CYCLO-LIGASE"/>
    <property type="match status" value="1"/>
</dbReference>
<keyword evidence="7" id="KW-1185">Reference proteome</keyword>
<protein>
    <recommendedName>
        <fullName evidence="4">5-formyltetrahydrofolate cyclo-ligase</fullName>
        <ecNumber evidence="4">6.3.3.2</ecNumber>
    </recommendedName>
</protein>
<dbReference type="RefSeq" id="WP_284825947.1">
    <property type="nucleotide sequence ID" value="NZ_CP126969.1"/>
</dbReference>
<comment type="similarity">
    <text evidence="1 4">Belongs to the 5-formyltetrahydrofolate cyclo-ligase family.</text>
</comment>
<dbReference type="InterPro" id="IPR037171">
    <property type="entry name" value="NagB/RpiA_transferase-like"/>
</dbReference>